<evidence type="ECO:0000313" key="1">
    <source>
        <dbReference type="EMBL" id="MFC4655839.1"/>
    </source>
</evidence>
<name>A0ABV9JNK0_9GAMM</name>
<dbReference type="Proteomes" id="UP001595962">
    <property type="component" value="Unassembled WGS sequence"/>
</dbReference>
<dbReference type="Pfam" id="PF12487">
    <property type="entry name" value="DUF3703"/>
    <property type="match status" value="1"/>
</dbReference>
<gene>
    <name evidence="1" type="ORF">ACFO3I_12560</name>
</gene>
<reference evidence="2" key="1">
    <citation type="journal article" date="2019" name="Int. J. Syst. Evol. Microbiol.">
        <title>The Global Catalogue of Microorganisms (GCM) 10K type strain sequencing project: providing services to taxonomists for standard genome sequencing and annotation.</title>
        <authorList>
            <consortium name="The Broad Institute Genomics Platform"/>
            <consortium name="The Broad Institute Genome Sequencing Center for Infectious Disease"/>
            <person name="Wu L."/>
            <person name="Ma J."/>
        </authorList>
    </citation>
    <scope>NUCLEOTIDE SEQUENCE [LARGE SCALE GENOMIC DNA]</scope>
    <source>
        <strain evidence="2">DT28</strain>
    </source>
</reference>
<protein>
    <submittedName>
        <fullName evidence="1">DUF3703 domain-containing protein</fullName>
    </submittedName>
</protein>
<dbReference type="EMBL" id="JBHSGB010000010">
    <property type="protein sequence ID" value="MFC4655839.1"/>
    <property type="molecule type" value="Genomic_DNA"/>
</dbReference>
<organism evidence="1 2">
    <name type="scientific">Rheinheimera marina</name>
    <dbReference type="NCBI Taxonomy" id="1774958"/>
    <lineage>
        <taxon>Bacteria</taxon>
        <taxon>Pseudomonadati</taxon>
        <taxon>Pseudomonadota</taxon>
        <taxon>Gammaproteobacteria</taxon>
        <taxon>Chromatiales</taxon>
        <taxon>Chromatiaceae</taxon>
        <taxon>Rheinheimera</taxon>
    </lineage>
</organism>
<dbReference type="RefSeq" id="WP_377334319.1">
    <property type="nucleotide sequence ID" value="NZ_JBHSGB010000010.1"/>
</dbReference>
<sequence length="119" mass="13796">MLQQFEQYLSMARQAEQDRQWSEAWRYLEYAHICGQNQFRLHWQSHWLMLGLAWRTRNLKEGWGQLLRLALTPLGHLLNRLPEGNPGTSRVSAFAPQPVPEELQQAELAVPQSQSASAD</sequence>
<evidence type="ECO:0000313" key="2">
    <source>
        <dbReference type="Proteomes" id="UP001595962"/>
    </source>
</evidence>
<comment type="caution">
    <text evidence="1">The sequence shown here is derived from an EMBL/GenBank/DDBJ whole genome shotgun (WGS) entry which is preliminary data.</text>
</comment>
<dbReference type="InterPro" id="IPR022172">
    <property type="entry name" value="DUF3703"/>
</dbReference>
<accession>A0ABV9JNK0</accession>
<proteinExistence type="predicted"/>
<keyword evidence="2" id="KW-1185">Reference proteome</keyword>